<evidence type="ECO:0008006" key="3">
    <source>
        <dbReference type="Google" id="ProtNLM"/>
    </source>
</evidence>
<evidence type="ECO:0000313" key="1">
    <source>
        <dbReference type="EMBL" id="PVZ08404.1"/>
    </source>
</evidence>
<comment type="caution">
    <text evidence="1">The sequence shown here is derived from an EMBL/GenBank/DDBJ whole genome shotgun (WGS) entry which is preliminary data.</text>
</comment>
<proteinExistence type="predicted"/>
<dbReference type="AlphaFoldDB" id="A0A2U1F8B1"/>
<name>A0A2U1F8B1_9PORP</name>
<organism evidence="1 2">
    <name type="scientific">Porphyromonas loveana</name>
    <dbReference type="NCBI Taxonomy" id="1884669"/>
    <lineage>
        <taxon>Bacteria</taxon>
        <taxon>Pseudomonadati</taxon>
        <taxon>Bacteroidota</taxon>
        <taxon>Bacteroidia</taxon>
        <taxon>Bacteroidales</taxon>
        <taxon>Porphyromonadaceae</taxon>
        <taxon>Porphyromonas</taxon>
    </lineage>
</organism>
<keyword evidence="2" id="KW-1185">Reference proteome</keyword>
<protein>
    <recommendedName>
        <fullName evidence="3">Mobilization protein</fullName>
    </recommendedName>
</protein>
<evidence type="ECO:0000313" key="2">
    <source>
        <dbReference type="Proteomes" id="UP000245462"/>
    </source>
</evidence>
<dbReference type="Proteomes" id="UP000245462">
    <property type="component" value="Unassembled WGS sequence"/>
</dbReference>
<reference evidence="1 2" key="1">
    <citation type="submission" date="2018-04" db="EMBL/GenBank/DDBJ databases">
        <title>Genomic Encyclopedia of Type Strains, Phase IV (KMG-IV): sequencing the most valuable type-strain genomes for metagenomic binning, comparative biology and taxonomic classification.</title>
        <authorList>
            <person name="Goeker M."/>
        </authorList>
    </citation>
    <scope>NUCLEOTIDE SEQUENCE [LARGE SCALE GENOMIC DNA]</scope>
    <source>
        <strain evidence="1 2">DSM 28520</strain>
    </source>
</reference>
<dbReference type="EMBL" id="QEKY01000013">
    <property type="protein sequence ID" value="PVZ08404.1"/>
    <property type="molecule type" value="Genomic_DNA"/>
</dbReference>
<accession>A0A2U1F8B1</accession>
<gene>
    <name evidence="1" type="ORF">C7382_11358</name>
</gene>
<sequence>MQVYEDERNWIKRFFSGFYQLLNIRLVLRKMGFSDDRIAEMYRTETPLRGTAKAYSGLYKREFTEEDSEIRIIKDEKKRPLLTINGLPIADWCEQKWRQLINRNRSQRL</sequence>